<gene>
    <name evidence="4" type="ORF">GOP47_0014002</name>
</gene>
<dbReference type="InterPro" id="IPR000639">
    <property type="entry name" value="Epox_hydrolase-like"/>
</dbReference>
<evidence type="ECO:0000313" key="4">
    <source>
        <dbReference type="EMBL" id="KAI5071751.1"/>
    </source>
</evidence>
<dbReference type="EMBL" id="JABFUD020000013">
    <property type="protein sequence ID" value="KAI5071751.1"/>
    <property type="molecule type" value="Genomic_DNA"/>
</dbReference>
<dbReference type="PRINTS" id="PR00412">
    <property type="entry name" value="EPOXHYDRLASE"/>
</dbReference>
<accession>A0A9D4UPT9</accession>
<dbReference type="OrthoDB" id="7130006at2759"/>
<dbReference type="AlphaFoldDB" id="A0A9D4UPT9"/>
<evidence type="ECO:0000259" key="3">
    <source>
        <dbReference type="Pfam" id="PF00561"/>
    </source>
</evidence>
<dbReference type="InterPro" id="IPR029058">
    <property type="entry name" value="AB_hydrolase_fold"/>
</dbReference>
<comment type="caution">
    <text evidence="4">The sequence shown here is derived from an EMBL/GenBank/DDBJ whole genome shotgun (WGS) entry which is preliminary data.</text>
</comment>
<evidence type="ECO:0000256" key="2">
    <source>
        <dbReference type="ARBA" id="ARBA00038334"/>
    </source>
</evidence>
<name>A0A9D4UPT9_ADICA</name>
<dbReference type="InterPro" id="IPR000073">
    <property type="entry name" value="AB_hydrolase_1"/>
</dbReference>
<comment type="similarity">
    <text evidence="2">Belongs to the AB hydrolase superfamily. Epoxide hydrolase family.</text>
</comment>
<keyword evidence="1" id="KW-0378">Hydrolase</keyword>
<proteinExistence type="inferred from homology"/>
<protein>
    <recommendedName>
        <fullName evidence="3">AB hydrolase-1 domain-containing protein</fullName>
    </recommendedName>
</protein>
<dbReference type="PRINTS" id="PR00111">
    <property type="entry name" value="ABHYDROLASE"/>
</dbReference>
<dbReference type="Proteomes" id="UP000886520">
    <property type="component" value="Chromosome 13"/>
</dbReference>
<dbReference type="SUPFAM" id="SSF53474">
    <property type="entry name" value="alpha/beta-Hydrolases"/>
    <property type="match status" value="1"/>
</dbReference>
<dbReference type="GO" id="GO:0016787">
    <property type="term" value="F:hydrolase activity"/>
    <property type="evidence" value="ECO:0007669"/>
    <property type="project" value="UniProtKB-KW"/>
</dbReference>
<dbReference type="Gene3D" id="3.40.50.1820">
    <property type="entry name" value="alpha/beta hydrolase"/>
    <property type="match status" value="1"/>
</dbReference>
<dbReference type="PANTHER" id="PTHR43329">
    <property type="entry name" value="EPOXIDE HYDROLASE"/>
    <property type="match status" value="1"/>
</dbReference>
<feature type="domain" description="AB hydrolase-1" evidence="3">
    <location>
        <begin position="94"/>
        <end position="339"/>
    </location>
</feature>
<keyword evidence="5" id="KW-1185">Reference proteome</keyword>
<sequence length="351" mass="39900">MAVGLAGVIKVPLSLLPSLQRHCLPLQRNRSSMNFHALKRKMEVSSYLLNQDSPTLSAPFRTEVVGGCEVQHRNLSYGDTVIHFVECGNVHGELVILVHGFPNFWLVWKNQFKALAEAGFHVIAPDLRGYNASSRPSGVKNYSQDCVTRDLLHLVDCCSNDQAVSMVGHDWGGVAVWAVAEICPNKLKKIVTVNSPHFDSLRSHLQRSLCQRLRSWYFVFFQLPVIPEAFLQFNRFWALRRSLRTSSLKSQCEEDINRYVEAYTSSGALTGMINYYRAAHAGYWENVGRTHVSIPVKVIWGVMDRYLDCQLANPPKDLVQDVTVRLLPELSHWPMWDDPELFNRTLLTCLS</sequence>
<reference evidence="4" key="1">
    <citation type="submission" date="2021-01" db="EMBL/GenBank/DDBJ databases">
        <title>Adiantum capillus-veneris genome.</title>
        <authorList>
            <person name="Fang Y."/>
            <person name="Liao Q."/>
        </authorList>
    </citation>
    <scope>NUCLEOTIDE SEQUENCE</scope>
    <source>
        <strain evidence="4">H3</strain>
        <tissue evidence="4">Leaf</tissue>
    </source>
</reference>
<evidence type="ECO:0000313" key="5">
    <source>
        <dbReference type="Proteomes" id="UP000886520"/>
    </source>
</evidence>
<organism evidence="4 5">
    <name type="scientific">Adiantum capillus-veneris</name>
    <name type="common">Maidenhair fern</name>
    <dbReference type="NCBI Taxonomy" id="13818"/>
    <lineage>
        <taxon>Eukaryota</taxon>
        <taxon>Viridiplantae</taxon>
        <taxon>Streptophyta</taxon>
        <taxon>Embryophyta</taxon>
        <taxon>Tracheophyta</taxon>
        <taxon>Polypodiopsida</taxon>
        <taxon>Polypodiidae</taxon>
        <taxon>Polypodiales</taxon>
        <taxon>Pteridineae</taxon>
        <taxon>Pteridaceae</taxon>
        <taxon>Vittarioideae</taxon>
        <taxon>Adiantum</taxon>
    </lineage>
</organism>
<evidence type="ECO:0000256" key="1">
    <source>
        <dbReference type="ARBA" id="ARBA00022801"/>
    </source>
</evidence>
<dbReference type="Pfam" id="PF00561">
    <property type="entry name" value="Abhydrolase_1"/>
    <property type="match status" value="1"/>
</dbReference>